<reference evidence="6" key="1">
    <citation type="submission" date="2021-01" db="EMBL/GenBank/DDBJ databases">
        <authorList>
            <person name="Corre E."/>
            <person name="Pelletier E."/>
            <person name="Niang G."/>
            <person name="Scheremetjew M."/>
            <person name="Finn R."/>
            <person name="Kale V."/>
            <person name="Holt S."/>
            <person name="Cochrane G."/>
            <person name="Meng A."/>
            <person name="Brown T."/>
            <person name="Cohen L."/>
        </authorList>
    </citation>
    <scope>NUCLEOTIDE SEQUENCE</scope>
    <source>
        <strain evidence="6">CCMP2058</strain>
    </source>
</reference>
<feature type="transmembrane region" description="Helical" evidence="5">
    <location>
        <begin position="276"/>
        <end position="295"/>
    </location>
</feature>
<name>A0A7S0DIS5_9EUKA</name>
<keyword evidence="2 5" id="KW-0812">Transmembrane</keyword>
<protein>
    <submittedName>
        <fullName evidence="6">Uncharacterized protein</fullName>
    </submittedName>
</protein>
<keyword evidence="3 5" id="KW-1133">Transmembrane helix</keyword>
<dbReference type="InterPro" id="IPR003689">
    <property type="entry name" value="ZIP"/>
</dbReference>
<evidence type="ECO:0000256" key="4">
    <source>
        <dbReference type="ARBA" id="ARBA00023136"/>
    </source>
</evidence>
<dbReference type="GO" id="GO:0016020">
    <property type="term" value="C:membrane"/>
    <property type="evidence" value="ECO:0007669"/>
    <property type="project" value="UniProtKB-SubCell"/>
</dbReference>
<organism evidence="6">
    <name type="scientific">Amorphochlora amoebiformis</name>
    <dbReference type="NCBI Taxonomy" id="1561963"/>
    <lineage>
        <taxon>Eukaryota</taxon>
        <taxon>Sar</taxon>
        <taxon>Rhizaria</taxon>
        <taxon>Cercozoa</taxon>
        <taxon>Chlorarachniophyceae</taxon>
        <taxon>Amorphochlora</taxon>
    </lineage>
</organism>
<feature type="transmembrane region" description="Helical" evidence="5">
    <location>
        <begin position="242"/>
        <end position="264"/>
    </location>
</feature>
<feature type="transmembrane region" description="Helical" evidence="5">
    <location>
        <begin position="316"/>
        <end position="333"/>
    </location>
</feature>
<evidence type="ECO:0000256" key="1">
    <source>
        <dbReference type="ARBA" id="ARBA00004141"/>
    </source>
</evidence>
<sequence length="336" mass="36668">MEKLVEAIHKLSQGIKTEYSSLKALAAEAGRIHASEPELSQRRMWAQIRKYLQIRCDASLRGYQCLAPLLTNTINHTQLIEIVWPIMKQFEIVRPIIHNFHDENHAQTGRPLEGIPKGASGSISSIPETNPIPTINNLIPDNLSIHNINNINNINDINNNINCNASLNHSHGPSVFKMRGNNVAISHLLLFLLSVHSICAGISFGAIKKVGTAVGLFIAIICHKGFAGFALGMSFRQNSIDVASASCAILMFSSMTPLGAMIGFVTCRIASGDTSLWFSVIFKGIAAGSFIYISLVEILLEEFNGEKKRASKISKLCGFFIGNLAMTVLGYYVCPG</sequence>
<proteinExistence type="predicted"/>
<evidence type="ECO:0000256" key="3">
    <source>
        <dbReference type="ARBA" id="ARBA00022989"/>
    </source>
</evidence>
<dbReference type="PANTHER" id="PTHR11040">
    <property type="entry name" value="ZINC/IRON TRANSPORTER"/>
    <property type="match status" value="1"/>
</dbReference>
<comment type="subcellular location">
    <subcellularLocation>
        <location evidence="1">Membrane</location>
        <topology evidence="1">Multi-pass membrane protein</topology>
    </subcellularLocation>
</comment>
<dbReference type="EMBL" id="HBEM01019779">
    <property type="protein sequence ID" value="CAD8454583.1"/>
    <property type="molecule type" value="Transcribed_RNA"/>
</dbReference>
<feature type="transmembrane region" description="Helical" evidence="5">
    <location>
        <begin position="213"/>
        <end position="235"/>
    </location>
</feature>
<dbReference type="PANTHER" id="PTHR11040:SF44">
    <property type="entry name" value="PROTEIN ZNTC-RELATED"/>
    <property type="match status" value="1"/>
</dbReference>
<evidence type="ECO:0000256" key="5">
    <source>
        <dbReference type="SAM" id="Phobius"/>
    </source>
</evidence>
<dbReference type="AlphaFoldDB" id="A0A7S0DIS5"/>
<dbReference type="Pfam" id="PF02535">
    <property type="entry name" value="Zip"/>
    <property type="match status" value="1"/>
</dbReference>
<gene>
    <name evidence="6" type="ORF">LAMO00422_LOCUS13526</name>
</gene>
<feature type="transmembrane region" description="Helical" evidence="5">
    <location>
        <begin position="188"/>
        <end position="207"/>
    </location>
</feature>
<accession>A0A7S0DIS5</accession>
<evidence type="ECO:0000313" key="6">
    <source>
        <dbReference type="EMBL" id="CAD8454583.1"/>
    </source>
</evidence>
<keyword evidence="4 5" id="KW-0472">Membrane</keyword>
<evidence type="ECO:0000256" key="2">
    <source>
        <dbReference type="ARBA" id="ARBA00022692"/>
    </source>
</evidence>
<dbReference type="GO" id="GO:0005385">
    <property type="term" value="F:zinc ion transmembrane transporter activity"/>
    <property type="evidence" value="ECO:0007669"/>
    <property type="project" value="TreeGrafter"/>
</dbReference>